<dbReference type="AlphaFoldDB" id="A0A9W6BMS3"/>
<comment type="caution">
    <text evidence="3">The sequence shown here is derived from an EMBL/GenBank/DDBJ whole genome shotgun (WGS) entry which is preliminary data.</text>
</comment>
<keyword evidence="4" id="KW-1185">Reference proteome</keyword>
<organism evidence="3 4">
    <name type="scientific">Pleodorina starrii</name>
    <dbReference type="NCBI Taxonomy" id="330485"/>
    <lineage>
        <taxon>Eukaryota</taxon>
        <taxon>Viridiplantae</taxon>
        <taxon>Chlorophyta</taxon>
        <taxon>core chlorophytes</taxon>
        <taxon>Chlorophyceae</taxon>
        <taxon>CS clade</taxon>
        <taxon>Chlamydomonadales</taxon>
        <taxon>Volvocaceae</taxon>
        <taxon>Pleodorina</taxon>
    </lineage>
</organism>
<evidence type="ECO:0000313" key="3">
    <source>
        <dbReference type="EMBL" id="GLC54954.1"/>
    </source>
</evidence>
<proteinExistence type="predicted"/>
<dbReference type="Proteomes" id="UP001165080">
    <property type="component" value="Unassembled WGS sequence"/>
</dbReference>
<accession>A0A9W6BMS3</accession>
<feature type="transmembrane region" description="Helical" evidence="2">
    <location>
        <begin position="220"/>
        <end position="237"/>
    </location>
</feature>
<evidence type="ECO:0000256" key="2">
    <source>
        <dbReference type="SAM" id="Phobius"/>
    </source>
</evidence>
<evidence type="ECO:0000313" key="4">
    <source>
        <dbReference type="Proteomes" id="UP001165080"/>
    </source>
</evidence>
<feature type="region of interest" description="Disordered" evidence="1">
    <location>
        <begin position="192"/>
        <end position="211"/>
    </location>
</feature>
<dbReference type="OrthoDB" id="511798at2759"/>
<keyword evidence="2" id="KW-1133">Transmembrane helix</keyword>
<keyword evidence="2" id="KW-0812">Transmembrane</keyword>
<keyword evidence="2" id="KW-0472">Membrane</keyword>
<evidence type="ECO:0000256" key="1">
    <source>
        <dbReference type="SAM" id="MobiDB-lite"/>
    </source>
</evidence>
<reference evidence="3 4" key="1">
    <citation type="journal article" date="2023" name="Commun. Biol.">
        <title>Reorganization of the ancestral sex-determining regions during the evolution of trioecy in Pleodorina starrii.</title>
        <authorList>
            <person name="Takahashi K."/>
            <person name="Suzuki S."/>
            <person name="Kawai-Toyooka H."/>
            <person name="Yamamoto K."/>
            <person name="Hamaji T."/>
            <person name="Ootsuki R."/>
            <person name="Yamaguchi H."/>
            <person name="Kawachi M."/>
            <person name="Higashiyama T."/>
            <person name="Nozaki H."/>
        </authorList>
    </citation>
    <scope>NUCLEOTIDE SEQUENCE [LARGE SCALE GENOMIC DNA]</scope>
    <source>
        <strain evidence="3 4">NIES-4479</strain>
    </source>
</reference>
<name>A0A9W6BMS3_9CHLO</name>
<sequence length="244" mass="26624">MASARVRSGTITKTDMEASRLVFVFVKDVRPKRKVAVPVPDGYTWQDFIQQVKSKLRITGVSEVFLASSGQKVTSLDELQDIDELCVVEGIESHALNGQIPLASEAALRSGMAPSTSEIHPQAAQQAEPRAQLLVDSSKRKMSAVDGGGSSSGIAVVDDKKYARRPPAWKRTLQRFLPSLFQPGLPITTKDAAAAEERGSSVPGARRPRRRRAGLSTRDVLMLLAICCCLATLFWFMRSNVKLS</sequence>
<gene>
    <name evidence="3" type="primary">PLEST006827</name>
    <name evidence="3" type="ORF">PLESTB_000924500</name>
</gene>
<protein>
    <submittedName>
        <fullName evidence="3">Uncharacterized protein</fullName>
    </submittedName>
</protein>
<dbReference type="EMBL" id="BRXU01000011">
    <property type="protein sequence ID" value="GLC54954.1"/>
    <property type="molecule type" value="Genomic_DNA"/>
</dbReference>